<evidence type="ECO:0000256" key="6">
    <source>
        <dbReference type="ARBA" id="ARBA00023136"/>
    </source>
</evidence>
<dbReference type="GO" id="GO:0097272">
    <property type="term" value="P:ammonium homeostasis"/>
    <property type="evidence" value="ECO:0007669"/>
    <property type="project" value="TreeGrafter"/>
</dbReference>
<dbReference type="GO" id="GO:0008519">
    <property type="term" value="F:ammonium channel activity"/>
    <property type="evidence" value="ECO:0007669"/>
    <property type="project" value="InterPro"/>
</dbReference>
<reference evidence="10 11" key="1">
    <citation type="journal article" date="2016" name="G3 (Bethesda)">
        <title>First Draft Assembly and Annotation of the Genome of a California Endemic Oak Quercus lobata Nee (Fagaceae).</title>
        <authorList>
            <person name="Sork V.L."/>
            <person name="Fitz-Gibbon S.T."/>
            <person name="Puiu D."/>
            <person name="Crepeau M."/>
            <person name="Gugger P.F."/>
            <person name="Sherman R."/>
            <person name="Stevens K."/>
            <person name="Langley C.H."/>
            <person name="Pellegrini M."/>
            <person name="Salzberg S.L."/>
        </authorList>
    </citation>
    <scope>NUCLEOTIDE SEQUENCE [LARGE SCALE GENOMIC DNA]</scope>
    <source>
        <strain evidence="10 11">cv. SW786</strain>
    </source>
</reference>
<dbReference type="Gramene" id="QL03p032393:mrna">
    <property type="protein sequence ID" value="QL03p032393:mrna"/>
    <property type="gene ID" value="QL03p032393"/>
</dbReference>
<keyword evidence="4 8" id="KW-0812">Transmembrane</keyword>
<evidence type="ECO:0000256" key="7">
    <source>
        <dbReference type="ARBA" id="ARBA00023177"/>
    </source>
</evidence>
<dbReference type="PANTHER" id="PTHR11730:SF6">
    <property type="entry name" value="AMMONIUM TRANSPORTER"/>
    <property type="match status" value="1"/>
</dbReference>
<dbReference type="AlphaFoldDB" id="A0A7N2L742"/>
<evidence type="ECO:0000256" key="5">
    <source>
        <dbReference type="ARBA" id="ARBA00022989"/>
    </source>
</evidence>
<dbReference type="InterPro" id="IPR018047">
    <property type="entry name" value="Ammonium_transpt_CS"/>
</dbReference>
<feature type="domain" description="Ammonium transporter AmtB-like" evidence="9">
    <location>
        <begin position="97"/>
        <end position="140"/>
    </location>
</feature>
<dbReference type="InterPro" id="IPR029020">
    <property type="entry name" value="Ammonium/urea_transptr"/>
</dbReference>
<keyword evidence="11" id="KW-1185">Reference proteome</keyword>
<evidence type="ECO:0000313" key="11">
    <source>
        <dbReference type="Proteomes" id="UP000594261"/>
    </source>
</evidence>
<dbReference type="InParanoid" id="A0A7N2L742"/>
<keyword evidence="6 8" id="KW-0472">Membrane</keyword>
<dbReference type="GO" id="GO:0005886">
    <property type="term" value="C:plasma membrane"/>
    <property type="evidence" value="ECO:0007669"/>
    <property type="project" value="TreeGrafter"/>
</dbReference>
<dbReference type="PROSITE" id="PS01219">
    <property type="entry name" value="AMMONIUM_TRANSP"/>
    <property type="match status" value="1"/>
</dbReference>
<dbReference type="Proteomes" id="UP000594261">
    <property type="component" value="Chromosome 3"/>
</dbReference>
<dbReference type="InterPro" id="IPR024041">
    <property type="entry name" value="NH4_transpt_AmtB-like_dom"/>
</dbReference>
<feature type="transmembrane region" description="Helical" evidence="8">
    <location>
        <begin position="102"/>
        <end position="122"/>
    </location>
</feature>
<dbReference type="SUPFAM" id="SSF111352">
    <property type="entry name" value="Ammonium transporter"/>
    <property type="match status" value="1"/>
</dbReference>
<evidence type="ECO:0000313" key="10">
    <source>
        <dbReference type="EnsemblPlants" id="QL03p032393:mrna"/>
    </source>
</evidence>
<evidence type="ECO:0000256" key="3">
    <source>
        <dbReference type="ARBA" id="ARBA00022448"/>
    </source>
</evidence>
<evidence type="ECO:0000259" key="9">
    <source>
        <dbReference type="Pfam" id="PF00909"/>
    </source>
</evidence>
<keyword evidence="5 8" id="KW-1133">Transmembrane helix</keyword>
<dbReference type="PANTHER" id="PTHR11730">
    <property type="entry name" value="AMMONIUM TRANSPORTER"/>
    <property type="match status" value="1"/>
</dbReference>
<feature type="transmembrane region" description="Helical" evidence="8">
    <location>
        <begin position="39"/>
        <end position="58"/>
    </location>
</feature>
<dbReference type="Gene3D" id="1.10.3430.10">
    <property type="entry name" value="Ammonium transporter AmtB like domains"/>
    <property type="match status" value="2"/>
</dbReference>
<accession>A0A7N2L742</accession>
<sequence length="186" mass="20339">MHKTEVRSTLTALGMPSDNWASPTQTDDLLFSSGVIDFAGSRVVHMVGGIIGLWGAFIEGPRVGQFDQAGRSMTLRGHSASLVMLGSFLLWFGWVFSVLEPWAAIICGFVASWVLIGCNKLAEKLKYDDPLEAAQLHGMDMTRLGGFAYAYHDEDDQSIKHAYMTGKIEPNIENPPANLSFPSTDV</sequence>
<proteinExistence type="inferred from homology"/>
<reference evidence="10" key="2">
    <citation type="submission" date="2021-01" db="UniProtKB">
        <authorList>
            <consortium name="EnsemblPlants"/>
        </authorList>
    </citation>
    <scope>IDENTIFICATION</scope>
</reference>
<name>A0A7N2L742_QUELO</name>
<comment type="similarity">
    <text evidence="2">Belongs to the ammonia transporter channel (TC 1.A.11.2) family.</text>
</comment>
<evidence type="ECO:0000256" key="1">
    <source>
        <dbReference type="ARBA" id="ARBA00004141"/>
    </source>
</evidence>
<protein>
    <recommendedName>
        <fullName evidence="9">Ammonium transporter AmtB-like domain-containing protein</fullName>
    </recommendedName>
</protein>
<feature type="transmembrane region" description="Helical" evidence="8">
    <location>
        <begin position="79"/>
        <end position="96"/>
    </location>
</feature>
<dbReference type="EnsemblPlants" id="QL03p032393:mrna">
    <property type="protein sequence ID" value="QL03p032393:mrna"/>
    <property type="gene ID" value="QL03p032393"/>
</dbReference>
<feature type="domain" description="Ammonium transporter AmtB-like" evidence="9">
    <location>
        <begin position="32"/>
        <end position="95"/>
    </location>
</feature>
<dbReference type="EMBL" id="LRBV02000003">
    <property type="status" value="NOT_ANNOTATED_CDS"/>
    <property type="molecule type" value="Genomic_DNA"/>
</dbReference>
<keyword evidence="3" id="KW-0813">Transport</keyword>
<dbReference type="Pfam" id="PF00909">
    <property type="entry name" value="Ammonium_transp"/>
    <property type="match status" value="2"/>
</dbReference>
<organism evidence="10 11">
    <name type="scientific">Quercus lobata</name>
    <name type="common">Valley oak</name>
    <dbReference type="NCBI Taxonomy" id="97700"/>
    <lineage>
        <taxon>Eukaryota</taxon>
        <taxon>Viridiplantae</taxon>
        <taxon>Streptophyta</taxon>
        <taxon>Embryophyta</taxon>
        <taxon>Tracheophyta</taxon>
        <taxon>Spermatophyta</taxon>
        <taxon>Magnoliopsida</taxon>
        <taxon>eudicotyledons</taxon>
        <taxon>Gunneridae</taxon>
        <taxon>Pentapetalae</taxon>
        <taxon>rosids</taxon>
        <taxon>fabids</taxon>
        <taxon>Fagales</taxon>
        <taxon>Fagaceae</taxon>
        <taxon>Quercus</taxon>
    </lineage>
</organism>
<comment type="subcellular location">
    <subcellularLocation>
        <location evidence="1">Membrane</location>
        <topology evidence="1">Multi-pass membrane protein</topology>
    </subcellularLocation>
</comment>
<evidence type="ECO:0000256" key="2">
    <source>
        <dbReference type="ARBA" id="ARBA00005887"/>
    </source>
</evidence>
<evidence type="ECO:0000256" key="8">
    <source>
        <dbReference type="SAM" id="Phobius"/>
    </source>
</evidence>
<evidence type="ECO:0000256" key="4">
    <source>
        <dbReference type="ARBA" id="ARBA00022692"/>
    </source>
</evidence>
<keyword evidence="7" id="KW-0924">Ammonia transport</keyword>